<sequence>MSPGTSRSDRRLLAPFLILAGLVGLWASFELVLAKFETLDDADAVLGCDFSIVVQCGANLASDQGAAFGFPNPLLGLAGFVAPVAVGVALLAGATFARWFWVVFHLGVTAGMAFVVWLIGQSIYVLGTLCPWCMVVWAVMIPLFLTLTLRNAAAGVFGDGARRVGSYLLTWLVPLTLACYLAVALLAQFRLDVLRYL</sequence>
<evidence type="ECO:0000256" key="5">
    <source>
        <dbReference type="ARBA" id="ARBA00022989"/>
    </source>
</evidence>
<organism evidence="12 13">
    <name type="scientific">Ornithinimicrobium faecis</name>
    <dbReference type="NCBI Taxonomy" id="2934158"/>
    <lineage>
        <taxon>Bacteria</taxon>
        <taxon>Bacillati</taxon>
        <taxon>Actinomycetota</taxon>
        <taxon>Actinomycetes</taxon>
        <taxon>Micrococcales</taxon>
        <taxon>Ornithinimicrobiaceae</taxon>
        <taxon>Ornithinimicrobium</taxon>
    </lineage>
</organism>
<feature type="transmembrane region" description="Helical" evidence="10">
    <location>
        <begin position="99"/>
        <end position="119"/>
    </location>
</feature>
<proteinExistence type="inferred from homology"/>
<feature type="domain" description="Vitamin K epoxide reductase" evidence="11">
    <location>
        <begin position="10"/>
        <end position="151"/>
    </location>
</feature>
<dbReference type="Gene3D" id="1.20.1440.130">
    <property type="entry name" value="VKOR domain"/>
    <property type="match status" value="1"/>
</dbReference>
<keyword evidence="3 10" id="KW-0812">Transmembrane</keyword>
<dbReference type="InterPro" id="IPR041714">
    <property type="entry name" value="VKOR_Actinobacteria"/>
</dbReference>
<dbReference type="Pfam" id="PF07884">
    <property type="entry name" value="VKOR"/>
    <property type="match status" value="1"/>
</dbReference>
<evidence type="ECO:0000256" key="3">
    <source>
        <dbReference type="ARBA" id="ARBA00022692"/>
    </source>
</evidence>
<evidence type="ECO:0000256" key="7">
    <source>
        <dbReference type="ARBA" id="ARBA00023136"/>
    </source>
</evidence>
<evidence type="ECO:0000256" key="10">
    <source>
        <dbReference type="SAM" id="Phobius"/>
    </source>
</evidence>
<protein>
    <submittedName>
        <fullName evidence="12">Vitamin K epoxide reductase family protein</fullName>
    </submittedName>
</protein>
<keyword evidence="7 10" id="KW-0472">Membrane</keyword>
<comment type="subcellular location">
    <subcellularLocation>
        <location evidence="1">Membrane</location>
        <topology evidence="1">Multi-pass membrane protein</topology>
    </subcellularLocation>
</comment>
<reference evidence="12" key="1">
    <citation type="submission" date="2022-06" db="EMBL/GenBank/DDBJ databases">
        <title>Ornithinimicrobium HY1793.</title>
        <authorList>
            <person name="Huang Y."/>
        </authorList>
    </citation>
    <scope>NUCLEOTIDE SEQUENCE</scope>
    <source>
        <strain evidence="12">HY1793</strain>
    </source>
</reference>
<evidence type="ECO:0000313" key="13">
    <source>
        <dbReference type="Proteomes" id="UP001056455"/>
    </source>
</evidence>
<name>A0ABY4YXG5_9MICO</name>
<dbReference type="CDD" id="cd12922">
    <property type="entry name" value="VKOR_5"/>
    <property type="match status" value="1"/>
</dbReference>
<evidence type="ECO:0000256" key="9">
    <source>
        <dbReference type="ARBA" id="ARBA00023284"/>
    </source>
</evidence>
<evidence type="ECO:0000256" key="6">
    <source>
        <dbReference type="ARBA" id="ARBA00023002"/>
    </source>
</evidence>
<feature type="transmembrane region" description="Helical" evidence="10">
    <location>
        <begin position="125"/>
        <end position="147"/>
    </location>
</feature>
<dbReference type="EMBL" id="CP099489">
    <property type="protein sequence ID" value="USQ81445.1"/>
    <property type="molecule type" value="Genomic_DNA"/>
</dbReference>
<keyword evidence="13" id="KW-1185">Reference proteome</keyword>
<keyword evidence="9" id="KW-0676">Redox-active center</keyword>
<evidence type="ECO:0000256" key="8">
    <source>
        <dbReference type="ARBA" id="ARBA00023157"/>
    </source>
</evidence>
<accession>A0ABY4YXG5</accession>
<evidence type="ECO:0000256" key="4">
    <source>
        <dbReference type="ARBA" id="ARBA00022719"/>
    </source>
</evidence>
<evidence type="ECO:0000259" key="11">
    <source>
        <dbReference type="SMART" id="SM00756"/>
    </source>
</evidence>
<evidence type="ECO:0000256" key="1">
    <source>
        <dbReference type="ARBA" id="ARBA00004141"/>
    </source>
</evidence>
<dbReference type="InterPro" id="IPR012932">
    <property type="entry name" value="VKOR"/>
</dbReference>
<feature type="transmembrane region" description="Helical" evidence="10">
    <location>
        <begin position="168"/>
        <end position="189"/>
    </location>
</feature>
<dbReference type="SMART" id="SM00756">
    <property type="entry name" value="VKc"/>
    <property type="match status" value="1"/>
</dbReference>
<dbReference type="InterPro" id="IPR038354">
    <property type="entry name" value="VKOR_sf"/>
</dbReference>
<dbReference type="RefSeq" id="WP_252594937.1">
    <property type="nucleotide sequence ID" value="NZ_CP099489.1"/>
</dbReference>
<keyword evidence="6" id="KW-0560">Oxidoreductase</keyword>
<evidence type="ECO:0000256" key="2">
    <source>
        <dbReference type="ARBA" id="ARBA00006214"/>
    </source>
</evidence>
<feature type="transmembrane region" description="Helical" evidence="10">
    <location>
        <begin position="74"/>
        <end position="92"/>
    </location>
</feature>
<keyword evidence="8" id="KW-1015">Disulfide bond</keyword>
<dbReference type="Proteomes" id="UP001056455">
    <property type="component" value="Chromosome"/>
</dbReference>
<gene>
    <name evidence="12" type="ORF">NF556_07285</name>
</gene>
<keyword evidence="5 10" id="KW-1133">Transmembrane helix</keyword>
<evidence type="ECO:0000313" key="12">
    <source>
        <dbReference type="EMBL" id="USQ81445.1"/>
    </source>
</evidence>
<comment type="similarity">
    <text evidence="2">Belongs to the VKOR family.</text>
</comment>
<keyword evidence="4" id="KW-0874">Quinone</keyword>
<feature type="transmembrane region" description="Helical" evidence="10">
    <location>
        <begin position="12"/>
        <end position="29"/>
    </location>
</feature>